<dbReference type="Gene3D" id="3.40.50.11500">
    <property type="match status" value="1"/>
</dbReference>
<dbReference type="PANTHER" id="PTHR12296:SF21">
    <property type="entry name" value="DENN DOMAIN-CONTAINING PROTEIN 3"/>
    <property type="match status" value="1"/>
</dbReference>
<gene>
    <name evidence="3" type="primary">Contig13053.g13922</name>
    <name evidence="3" type="ORF">STYLEM_13235</name>
</gene>
<feature type="compositionally biased region" description="Polar residues" evidence="1">
    <location>
        <begin position="901"/>
        <end position="931"/>
    </location>
</feature>
<dbReference type="GO" id="GO:0031410">
    <property type="term" value="C:cytoplasmic vesicle"/>
    <property type="evidence" value="ECO:0007669"/>
    <property type="project" value="TreeGrafter"/>
</dbReference>
<dbReference type="InterPro" id="IPR051696">
    <property type="entry name" value="DENN_Domain_GEFs"/>
</dbReference>
<dbReference type="PROSITE" id="PS50211">
    <property type="entry name" value="DENN"/>
    <property type="match status" value="1"/>
</dbReference>
<feature type="compositionally biased region" description="Polar residues" evidence="1">
    <location>
        <begin position="971"/>
        <end position="984"/>
    </location>
</feature>
<dbReference type="InterPro" id="IPR001194">
    <property type="entry name" value="cDENN_dom"/>
</dbReference>
<reference evidence="3 4" key="1">
    <citation type="submission" date="2014-06" db="EMBL/GenBank/DDBJ databases">
        <authorList>
            <person name="Swart Estienne"/>
        </authorList>
    </citation>
    <scope>NUCLEOTIDE SEQUENCE [LARGE SCALE GENOMIC DNA]</scope>
    <source>
        <strain evidence="3 4">130c</strain>
    </source>
</reference>
<name>A0A078ATJ4_STYLE</name>
<feature type="compositionally biased region" description="Basic residues" evidence="1">
    <location>
        <begin position="167"/>
        <end position="176"/>
    </location>
</feature>
<feature type="region of interest" description="Disordered" evidence="1">
    <location>
        <begin position="142"/>
        <end position="177"/>
    </location>
</feature>
<dbReference type="OrthoDB" id="206724at2759"/>
<evidence type="ECO:0000313" key="4">
    <source>
        <dbReference type="Proteomes" id="UP000039865"/>
    </source>
</evidence>
<feature type="region of interest" description="Disordered" evidence="1">
    <location>
        <begin position="901"/>
        <end position="953"/>
    </location>
</feature>
<feature type="region of interest" description="Disordered" evidence="1">
    <location>
        <begin position="971"/>
        <end position="994"/>
    </location>
</feature>
<dbReference type="InterPro" id="IPR006869">
    <property type="entry name" value="DUF547"/>
</dbReference>
<dbReference type="InterPro" id="IPR043153">
    <property type="entry name" value="DENN_C"/>
</dbReference>
<feature type="compositionally biased region" description="Basic and acidic residues" evidence="1">
    <location>
        <begin position="1393"/>
        <end position="1402"/>
    </location>
</feature>
<dbReference type="PANTHER" id="PTHR12296">
    <property type="entry name" value="DENN DOMAIN-CONTAINING PROTEIN 4"/>
    <property type="match status" value="1"/>
</dbReference>
<dbReference type="SMART" id="SM00799">
    <property type="entry name" value="DENN"/>
    <property type="match status" value="1"/>
</dbReference>
<feature type="compositionally biased region" description="Low complexity" evidence="1">
    <location>
        <begin position="985"/>
        <end position="994"/>
    </location>
</feature>
<feature type="compositionally biased region" description="Basic and acidic residues" evidence="1">
    <location>
        <begin position="1366"/>
        <end position="1381"/>
    </location>
</feature>
<evidence type="ECO:0000259" key="2">
    <source>
        <dbReference type="PROSITE" id="PS50211"/>
    </source>
</evidence>
<sequence>MNQFVFPMKVAVEYKPQDPKFYTFMTTDAEGFNSFIHVLTFYEEVNEAEISSNDFDIVAEILRKQHLKKKHMTLKNKKDPQPSNLRDGSLGENERKLGLNTDSNNDDLFKRNDKRVRKMLEHRKQTKCLNVCDLEVLRMKNDKSDNEDKEPTTPKKNTVDELIKQKNQNKKQKLDRKKIEQEKKNKMDILMLEIQNHGHQNNQNTALQSLNQTQNTINMQISAFDPKYKYQNIAAQSCYKGKPQGGNSNKALYNTSTAKAGQSSSYVIKPSSKEYNGVMRSSKKGTVLRNPSDMEQMTLKTNSSKDITGTPNLGNQPLEESVTFTRAANLANDQKANEFGIQIDEDYYSKFRQSKKRFGQTAVGELSQQTEWISPQTKEQYQPSYNDNEETEEAHLQRQISGFPDSNNILFSDDDQQYQLMEKKRYVPVALCLETETEYHDVFKQIMLALFDLIRIPENFAGNRANDNRTIAFAELITHLAFLKTIPAPSFNSTYNLFCLNQVFQIKETGLDQIPNKNQLPIKILFEVLDVKSIIYCWKALLFDKSLVIVSSQYSLSFYVAEALKQLMFPMTWQNTYIQPGNENLAGYCEGIMVCIYGSNSMINSYDYFEALNHPEIVICDIDAGFTNTISLPCYPDESMYIRTLNTLKNSRINQYDKAYPDSQIPDDDDFVVQVRETFFKMLKPYLSRIEECIDKSVDPNGAYFQKYFKQEKFLENFECYGQMHLEFAKALIQSSQFQHFCDEYSDEDLNNFTMLKEIYKARGEVSNPKDDGLGQRKKSNIFEGFNLEEFQKYNQGKCNWPDSEPVVFNFRMPHEKQKVMLFEKIQFMIEDSLKKKERKISRKTNEDIIQNKDHLMYEKIISNIKQLYPSKHKERQQNAEQRQNLQHYTSARRKMTQNNISVHEQSASRQPHQRQGQNPSQQRLNQPQRQRVQKRTSSDSLNTVDNDVQPSSFIDQKINKRFNQSNVFQNLQSTPGQNNIKPSQTQQQYQQQPNIQVQNLDSALSKNLQQNFTTQNTTQVQLPLDLINSQEEIQSFIHFSNSHDSAIERDLQRLLSSQQRISRLMYGKQGLINFMHHLFGLLNVTQLKRVNYYFAISNQLDQMTIYEKKQSQAARELKMNKPIQEVYEEEKSPTRIPQNKQLHHQNFAMEQQMKTPVSQKSYEILNLHRMQLKNSTANPPSSNGSHRFKNDKEWFNIEFWDSNANTLKRTYQYILFRQKLFESFEGLEDAYTSIWKILLKFPTNKMQFFPILKFQQIWESLSQSQQLELFTKLGQKQDRPCVSMICKQYIKQKSSILRQPSNDIIQQSQTPSSGQKLQKSDENLFYNNSITKTYVQKRIEKKERDSQLSQKFQCKLDPSPFPLGCKEEQKSKYDAKKQKQIESNQKNIMENIRSRLTDTKLKKVASTNDKKSDSTNKSVIESQKTRNKNPPLSARSATHEVFTFKANNTELDLNSPQLKQTQSKNESYKTMTILRKDTQIKSNDYDMRQTVKKSSIIIGTMKDPIGIVSKMLSRIIDFWKKNSKFAEKRGSFNEKELPSVQKDLERFDRYFSHLRNTEPIFCEDDDIVKQCFFVNLFNFLILYQLAVIHLCNPEAVSQLKNFNMWQSFMVSSTIKLGMHRLNAYTILHSILRYALLPPKISQFMLNTQAIEFTYAKFQVKSPNKLLCFGIYLPIKKMPQLRIFNVQDFDNDLRVSAQIYLIDRINIKDSMLYISLPKFIEWFRQDFNGDHMTDLLQFIENEQAIRILTYMHYRIFQDCGDIHIRAILDKLRHKQISSHDLIFEFAAFSWVFKPLKMQEFFPDPQLVSPHDQ</sequence>
<proteinExistence type="predicted"/>
<dbReference type="InterPro" id="IPR037516">
    <property type="entry name" value="Tripartite_DENN"/>
</dbReference>
<evidence type="ECO:0000256" key="1">
    <source>
        <dbReference type="SAM" id="MobiDB-lite"/>
    </source>
</evidence>
<feature type="region of interest" description="Disordered" evidence="1">
    <location>
        <begin position="71"/>
        <end position="110"/>
    </location>
</feature>
<dbReference type="Pfam" id="PF04784">
    <property type="entry name" value="DUF547"/>
    <property type="match status" value="1"/>
</dbReference>
<dbReference type="Proteomes" id="UP000039865">
    <property type="component" value="Unassembled WGS sequence"/>
</dbReference>
<dbReference type="Pfam" id="PF02141">
    <property type="entry name" value="DENN"/>
    <property type="match status" value="1"/>
</dbReference>
<keyword evidence="4" id="KW-1185">Reference proteome</keyword>
<dbReference type="EMBL" id="CCKQ01012546">
    <property type="protein sequence ID" value="CDW84178.1"/>
    <property type="molecule type" value="Genomic_DNA"/>
</dbReference>
<feature type="region of interest" description="Disordered" evidence="1">
    <location>
        <begin position="1364"/>
        <end position="1438"/>
    </location>
</feature>
<accession>A0A078ATJ4</accession>
<feature type="domain" description="UDENN" evidence="2">
    <location>
        <begin position="344"/>
        <end position="752"/>
    </location>
</feature>
<feature type="compositionally biased region" description="Polar residues" evidence="1">
    <location>
        <begin position="939"/>
        <end position="953"/>
    </location>
</feature>
<organism evidence="3 4">
    <name type="scientific">Stylonychia lemnae</name>
    <name type="common">Ciliate</name>
    <dbReference type="NCBI Taxonomy" id="5949"/>
    <lineage>
        <taxon>Eukaryota</taxon>
        <taxon>Sar</taxon>
        <taxon>Alveolata</taxon>
        <taxon>Ciliophora</taxon>
        <taxon>Intramacronucleata</taxon>
        <taxon>Spirotrichea</taxon>
        <taxon>Stichotrichia</taxon>
        <taxon>Sporadotrichida</taxon>
        <taxon>Oxytrichidae</taxon>
        <taxon>Stylonychinae</taxon>
        <taxon>Stylonychia</taxon>
    </lineage>
</organism>
<evidence type="ECO:0000313" key="3">
    <source>
        <dbReference type="EMBL" id="CDW84178.1"/>
    </source>
</evidence>
<dbReference type="InParanoid" id="A0A078ATJ4"/>
<feature type="compositionally biased region" description="Basic and acidic residues" evidence="1">
    <location>
        <begin position="142"/>
        <end position="164"/>
    </location>
</feature>
<dbReference type="GO" id="GO:0032483">
    <property type="term" value="P:regulation of Rab protein signal transduction"/>
    <property type="evidence" value="ECO:0007669"/>
    <property type="project" value="TreeGrafter"/>
</dbReference>
<protein>
    <recommendedName>
        <fullName evidence="2">UDENN domain-containing protein</fullName>
    </recommendedName>
</protein>